<reference evidence="2" key="1">
    <citation type="submission" date="2023-10" db="EMBL/GenBank/DDBJ databases">
        <title>Genome assembly of Pristionchus species.</title>
        <authorList>
            <person name="Yoshida K."/>
            <person name="Sommer R.J."/>
        </authorList>
    </citation>
    <scope>NUCLEOTIDE SEQUENCE</scope>
    <source>
        <strain evidence="2">RS0144</strain>
    </source>
</reference>
<keyword evidence="3" id="KW-1185">Reference proteome</keyword>
<organism evidence="2 3">
    <name type="scientific">Pristionchus entomophagus</name>
    <dbReference type="NCBI Taxonomy" id="358040"/>
    <lineage>
        <taxon>Eukaryota</taxon>
        <taxon>Metazoa</taxon>
        <taxon>Ecdysozoa</taxon>
        <taxon>Nematoda</taxon>
        <taxon>Chromadorea</taxon>
        <taxon>Rhabditida</taxon>
        <taxon>Rhabditina</taxon>
        <taxon>Diplogasteromorpha</taxon>
        <taxon>Diplogasteroidea</taxon>
        <taxon>Neodiplogasteridae</taxon>
        <taxon>Pristionchus</taxon>
    </lineage>
</organism>
<dbReference type="AlphaFoldDB" id="A0AAV5SVR8"/>
<dbReference type="EMBL" id="BTSX01000002">
    <property type="protein sequence ID" value="GMS86842.1"/>
    <property type="molecule type" value="Genomic_DNA"/>
</dbReference>
<gene>
    <name evidence="2" type="ORF">PENTCL1PPCAC_9017</name>
</gene>
<evidence type="ECO:0000256" key="1">
    <source>
        <dbReference type="SAM" id="MobiDB-lite"/>
    </source>
</evidence>
<proteinExistence type="predicted"/>
<comment type="caution">
    <text evidence="2">The sequence shown here is derived from an EMBL/GenBank/DDBJ whole genome shotgun (WGS) entry which is preliminary data.</text>
</comment>
<evidence type="ECO:0008006" key="4">
    <source>
        <dbReference type="Google" id="ProtNLM"/>
    </source>
</evidence>
<protein>
    <recommendedName>
        <fullName evidence="4">Sushi domain-containing protein</fullName>
    </recommendedName>
</protein>
<accession>A0AAV5SVR8</accession>
<name>A0AAV5SVR8_9BILA</name>
<dbReference type="Proteomes" id="UP001432027">
    <property type="component" value="Unassembled WGS sequence"/>
</dbReference>
<feature type="region of interest" description="Disordered" evidence="1">
    <location>
        <begin position="1"/>
        <end position="33"/>
    </location>
</feature>
<evidence type="ECO:0000313" key="2">
    <source>
        <dbReference type="EMBL" id="GMS86842.1"/>
    </source>
</evidence>
<feature type="non-terminal residue" evidence="2">
    <location>
        <position position="1"/>
    </location>
</feature>
<sequence length="121" mass="12419">STSTVSSGATQGASTASTKPSTAVTTVGSATTKAPTTESTLVCYSLLHAELSACQNRNGNVCSPAVLGSTKVTCSGVGMYISSGSGVHDNNKTIECDNGYWHYGGLFLLNNVYVACVDRRT</sequence>
<evidence type="ECO:0000313" key="3">
    <source>
        <dbReference type="Proteomes" id="UP001432027"/>
    </source>
</evidence>
<feature type="compositionally biased region" description="Low complexity" evidence="1">
    <location>
        <begin position="1"/>
        <end position="32"/>
    </location>
</feature>